<feature type="transmembrane region" description="Helical" evidence="6">
    <location>
        <begin position="777"/>
        <end position="795"/>
    </location>
</feature>
<feature type="domain" description="Integral membrane bound transporter" evidence="8">
    <location>
        <begin position="698"/>
        <end position="823"/>
    </location>
</feature>
<feature type="transmembrane region" description="Helical" evidence="6">
    <location>
        <begin position="218"/>
        <end position="243"/>
    </location>
</feature>
<proteinExistence type="predicted"/>
<evidence type="ECO:0000256" key="2">
    <source>
        <dbReference type="ARBA" id="ARBA00022692"/>
    </source>
</evidence>
<feature type="transmembrane region" description="Helical" evidence="6">
    <location>
        <begin position="280"/>
        <end position="296"/>
    </location>
</feature>
<organism evidence="9 10">
    <name type="scientific">Hydnum rufescens UP504</name>
    <dbReference type="NCBI Taxonomy" id="1448309"/>
    <lineage>
        <taxon>Eukaryota</taxon>
        <taxon>Fungi</taxon>
        <taxon>Dikarya</taxon>
        <taxon>Basidiomycota</taxon>
        <taxon>Agaricomycotina</taxon>
        <taxon>Agaricomycetes</taxon>
        <taxon>Cantharellales</taxon>
        <taxon>Hydnaceae</taxon>
        <taxon>Hydnum</taxon>
    </lineage>
</organism>
<dbReference type="PRINTS" id="PR02047">
    <property type="entry name" value="BREFELDNASP4"/>
</dbReference>
<evidence type="ECO:0000256" key="3">
    <source>
        <dbReference type="ARBA" id="ARBA00022989"/>
    </source>
</evidence>
<evidence type="ECO:0000256" key="1">
    <source>
        <dbReference type="ARBA" id="ARBA00004141"/>
    </source>
</evidence>
<dbReference type="PANTHER" id="PTHR47804">
    <property type="entry name" value="60S RIBOSOMAL PROTEIN L19"/>
    <property type="match status" value="1"/>
</dbReference>
<dbReference type="InterPro" id="IPR023244">
    <property type="entry name" value="Brefeldin_A-sensitivity_4"/>
</dbReference>
<dbReference type="InterPro" id="IPR049453">
    <property type="entry name" value="Memb_transporter_dom"/>
</dbReference>
<evidence type="ECO:0008006" key="11">
    <source>
        <dbReference type="Google" id="ProtNLM"/>
    </source>
</evidence>
<feature type="transmembrane region" description="Helical" evidence="6">
    <location>
        <begin position="302"/>
        <end position="326"/>
    </location>
</feature>
<evidence type="ECO:0000259" key="7">
    <source>
        <dbReference type="Pfam" id="PF10334"/>
    </source>
</evidence>
<feature type="domain" description="DUF2421" evidence="7">
    <location>
        <begin position="894"/>
        <end position="995"/>
    </location>
</feature>
<feature type="transmembrane region" description="Helical" evidence="6">
    <location>
        <begin position="725"/>
        <end position="745"/>
    </location>
</feature>
<gene>
    <name evidence="9" type="ORF">BS47DRAFT_1288651</name>
</gene>
<comment type="caution">
    <text evidence="9">The sequence shown here is derived from an EMBL/GenBank/DDBJ whole genome shotgun (WGS) entry which is preliminary data.</text>
</comment>
<keyword evidence="4 6" id="KW-0472">Membrane</keyword>
<dbReference type="Pfam" id="PF10334">
    <property type="entry name" value="BRE4"/>
    <property type="match status" value="1"/>
</dbReference>
<evidence type="ECO:0000259" key="8">
    <source>
        <dbReference type="Pfam" id="PF13515"/>
    </source>
</evidence>
<dbReference type="InterPro" id="IPR018820">
    <property type="entry name" value="BRE4-related_DUF2421"/>
</dbReference>
<dbReference type="AlphaFoldDB" id="A0A9P6B7I9"/>
<keyword evidence="10" id="KW-1185">Reference proteome</keyword>
<dbReference type="Pfam" id="PF13515">
    <property type="entry name" value="FUSC_2"/>
    <property type="match status" value="1"/>
</dbReference>
<dbReference type="GO" id="GO:0016020">
    <property type="term" value="C:membrane"/>
    <property type="evidence" value="ECO:0007669"/>
    <property type="project" value="UniProtKB-SubCell"/>
</dbReference>
<keyword evidence="3 6" id="KW-1133">Transmembrane helix</keyword>
<protein>
    <recommendedName>
        <fullName evidence="11">DUF2421 domain-containing protein</fullName>
    </recommendedName>
</protein>
<dbReference type="Proteomes" id="UP000886523">
    <property type="component" value="Unassembled WGS sequence"/>
</dbReference>
<dbReference type="EMBL" id="MU128919">
    <property type="protein sequence ID" value="KAF9519208.1"/>
    <property type="molecule type" value="Genomic_DNA"/>
</dbReference>
<feature type="transmembrane region" description="Helical" evidence="6">
    <location>
        <begin position="255"/>
        <end position="273"/>
    </location>
</feature>
<evidence type="ECO:0000256" key="4">
    <source>
        <dbReference type="ARBA" id="ARBA00023136"/>
    </source>
</evidence>
<feature type="transmembrane region" description="Helical" evidence="6">
    <location>
        <begin position="751"/>
        <end position="770"/>
    </location>
</feature>
<sequence>MTTLPIASPSLQREPHSEEDFIQARLPTTPLHRARHREWSIFETVLLDNRHENRPTLRASLFSPYVPGTLKRRPGRPGTPGSLPERTSPRDVEPLTWTSEPAPIFYREPQALENNLPPSPDDCLSDTVSDFSFSGSFTATSSTWSWIPTLTLLQRDILKCCLAYTIGSLFTFVPYLSSMISYIVPNSPGEGPSASAHMVATIAVYFNPAKSLGAMQEAVIYCLVAALFAAFVTLASMDTFWFFEIRPGWEWLGDALTFTWIGIAISFVAWVKLWMNKPSFSPACSMTVIIIFVTVAKEGRLYTLLQVSFIVFIGCLISNVTCWVLWPRSATAALQQDMFNTLTSFATLFRRLTQTFLLQENMHPNHDTLLRAIKDHQASFTSLKKSRNEAKSEWWNLRVQRASAAYDASVESMTRLAQHLAGLRTGLNLEFQMFMTNLQQPSAAMDGDRHSEAVGKAFGDLVDDLGPPMNALVSACARTLRRIREAFVQRRDKDSEHLTFKDHRPHDFDQFSNDIGRALFTFERASRAALIRLYSSEEMSLFSADGQAQPNLDESESMYLVYFFIFTLQEFSRELLVLVEAMSTIYTVERSTIGWLTFLWAWLPRSSFARRGESSRPTLKKSLLPNTKLFPSIRPHAPNTVLRPPQQSLTAWGRQKQRLWILLNRLGQPDMKYAIKTGLGTAILALPAFVDSTRPLFVQYHGEWALLSFFVVMSRTIGATNFLGYHRVLGTLLGAGTAATITSLFPEKPVILSIFGFFFSIPCFYIIVAIPQYATSGRFILLTYNLTCLYCYNLRFDDQTTVWTIAFQRSITVSVGVLWALIVSRLWWPSKARREFTIALSEFCLNTSWLYTALVRAYITSEVRATDERPENPSELENASLLMRPDQPSILRFMEMELHLQLKLLELQGLLSQAQNEPRLKGPFPIQLYRTVLTSLQTILDNLHGMRCVTTSEEWYVNVHGTFVQAVNKERREMVGNVILYFSMLSAAFGLKTPVSPYLPPAEDARQRLVHAIRKLDSSGGQEEHSKQLLYLAYGLMMKGVIGELNFLGKTLQDSFGVVGYGPKDFDSLFHASGSQ</sequence>
<feature type="transmembrane region" description="Helical" evidence="6">
    <location>
        <begin position="161"/>
        <end position="184"/>
    </location>
</feature>
<dbReference type="PANTHER" id="PTHR47804:SF1">
    <property type="entry name" value="DUF2421 DOMAIN-CONTAINING PROTEIN"/>
    <property type="match status" value="1"/>
</dbReference>
<name>A0A9P6B7I9_9AGAM</name>
<evidence type="ECO:0000313" key="10">
    <source>
        <dbReference type="Proteomes" id="UP000886523"/>
    </source>
</evidence>
<feature type="region of interest" description="Disordered" evidence="5">
    <location>
        <begin position="68"/>
        <end position="96"/>
    </location>
</feature>
<feature type="transmembrane region" description="Helical" evidence="6">
    <location>
        <begin position="190"/>
        <end position="206"/>
    </location>
</feature>
<feature type="transmembrane region" description="Helical" evidence="6">
    <location>
        <begin position="807"/>
        <end position="828"/>
    </location>
</feature>
<dbReference type="OrthoDB" id="68611at2759"/>
<dbReference type="InterPro" id="IPR052430">
    <property type="entry name" value="IVT-Associated"/>
</dbReference>
<evidence type="ECO:0000256" key="6">
    <source>
        <dbReference type="SAM" id="Phobius"/>
    </source>
</evidence>
<accession>A0A9P6B7I9</accession>
<comment type="subcellular location">
    <subcellularLocation>
        <location evidence="1">Membrane</location>
        <topology evidence="1">Multi-pass membrane protein</topology>
    </subcellularLocation>
</comment>
<evidence type="ECO:0000256" key="5">
    <source>
        <dbReference type="SAM" id="MobiDB-lite"/>
    </source>
</evidence>
<reference evidence="9" key="1">
    <citation type="journal article" date="2020" name="Nat. Commun.">
        <title>Large-scale genome sequencing of mycorrhizal fungi provides insights into the early evolution of symbiotic traits.</title>
        <authorList>
            <person name="Miyauchi S."/>
            <person name="Kiss E."/>
            <person name="Kuo A."/>
            <person name="Drula E."/>
            <person name="Kohler A."/>
            <person name="Sanchez-Garcia M."/>
            <person name="Morin E."/>
            <person name="Andreopoulos B."/>
            <person name="Barry K.W."/>
            <person name="Bonito G."/>
            <person name="Buee M."/>
            <person name="Carver A."/>
            <person name="Chen C."/>
            <person name="Cichocki N."/>
            <person name="Clum A."/>
            <person name="Culley D."/>
            <person name="Crous P.W."/>
            <person name="Fauchery L."/>
            <person name="Girlanda M."/>
            <person name="Hayes R.D."/>
            <person name="Keri Z."/>
            <person name="LaButti K."/>
            <person name="Lipzen A."/>
            <person name="Lombard V."/>
            <person name="Magnuson J."/>
            <person name="Maillard F."/>
            <person name="Murat C."/>
            <person name="Nolan M."/>
            <person name="Ohm R.A."/>
            <person name="Pangilinan J."/>
            <person name="Pereira M.F."/>
            <person name="Perotto S."/>
            <person name="Peter M."/>
            <person name="Pfister S."/>
            <person name="Riley R."/>
            <person name="Sitrit Y."/>
            <person name="Stielow J.B."/>
            <person name="Szollosi G."/>
            <person name="Zifcakova L."/>
            <person name="Stursova M."/>
            <person name="Spatafora J.W."/>
            <person name="Tedersoo L."/>
            <person name="Vaario L.M."/>
            <person name="Yamada A."/>
            <person name="Yan M."/>
            <person name="Wang P."/>
            <person name="Xu J."/>
            <person name="Bruns T."/>
            <person name="Baldrian P."/>
            <person name="Vilgalys R."/>
            <person name="Dunand C."/>
            <person name="Henrissat B."/>
            <person name="Grigoriev I.V."/>
            <person name="Hibbett D."/>
            <person name="Nagy L.G."/>
            <person name="Martin F.M."/>
        </authorList>
    </citation>
    <scope>NUCLEOTIDE SEQUENCE</scope>
    <source>
        <strain evidence="9">UP504</strain>
    </source>
</reference>
<keyword evidence="2 6" id="KW-0812">Transmembrane</keyword>
<evidence type="ECO:0000313" key="9">
    <source>
        <dbReference type="EMBL" id="KAF9519208.1"/>
    </source>
</evidence>